<name>A0ABT7SSQ3_9ALTE</name>
<dbReference type="Gene3D" id="2.70.98.10">
    <property type="match status" value="1"/>
</dbReference>
<proteinExistence type="predicted"/>
<dbReference type="Proteomes" id="UP001234343">
    <property type="component" value="Unassembled WGS sequence"/>
</dbReference>
<sequence>MQTYHLVSPGMQVTIADYGARIIDWVVQVDGQPRHIVLGHKVLQEYYSDPFYLGCVAGPFANRIGNGQVEVDKQVIQLSINDGCNHLHGGPNALDRQTWEVSEQSDTELTLHWQGEDGWNGYPGPINFTVKYAIIGNALYMTMNSQSPKATVCGPTGHSYFNLNGADSGLSGLAQTIVSNATHFVPKDEDGLPKDKPKAVDQSLFDFSKPVRLDQHSAWAILDHNFIFADTVQQTRITSADEKLALTVTSDYPAAQFYTGFYLGDQFEQNQGICVEPHFGADAPKSSGGIQGILQPNTVQQHSIVYRIELA</sequence>
<dbReference type="SUPFAM" id="SSF74650">
    <property type="entry name" value="Galactose mutarotase-like"/>
    <property type="match status" value="1"/>
</dbReference>
<accession>A0ABT7SSQ3</accession>
<reference evidence="1 2" key="1">
    <citation type="submission" date="2023-06" db="EMBL/GenBank/DDBJ databases">
        <title>Alteromonas sp. ASW11-36 isolated from intertidal sand.</title>
        <authorList>
            <person name="Li Y."/>
        </authorList>
    </citation>
    <scope>NUCLEOTIDE SEQUENCE [LARGE SCALE GENOMIC DNA]</scope>
    <source>
        <strain evidence="1 2">ASW11-36</strain>
    </source>
</reference>
<keyword evidence="2" id="KW-1185">Reference proteome</keyword>
<dbReference type="InterPro" id="IPR014718">
    <property type="entry name" value="GH-type_carb-bd"/>
</dbReference>
<dbReference type="PANTHER" id="PTHR10091:SF0">
    <property type="entry name" value="GALACTOSE MUTAROTASE"/>
    <property type="match status" value="1"/>
</dbReference>
<dbReference type="Pfam" id="PF01263">
    <property type="entry name" value="Aldose_epim"/>
    <property type="match status" value="1"/>
</dbReference>
<organism evidence="1 2">
    <name type="scientific">Alteromonas arenosi</name>
    <dbReference type="NCBI Taxonomy" id="3055817"/>
    <lineage>
        <taxon>Bacteria</taxon>
        <taxon>Pseudomonadati</taxon>
        <taxon>Pseudomonadota</taxon>
        <taxon>Gammaproteobacteria</taxon>
        <taxon>Alteromonadales</taxon>
        <taxon>Alteromonadaceae</taxon>
        <taxon>Alteromonas/Salinimonas group</taxon>
        <taxon>Alteromonas</taxon>
    </lineage>
</organism>
<dbReference type="InterPro" id="IPR011013">
    <property type="entry name" value="Gal_mutarotase_sf_dom"/>
</dbReference>
<dbReference type="PANTHER" id="PTHR10091">
    <property type="entry name" value="ALDOSE-1-EPIMERASE"/>
    <property type="match status" value="1"/>
</dbReference>
<evidence type="ECO:0000313" key="2">
    <source>
        <dbReference type="Proteomes" id="UP001234343"/>
    </source>
</evidence>
<evidence type="ECO:0000313" key="1">
    <source>
        <dbReference type="EMBL" id="MDM7859216.1"/>
    </source>
</evidence>
<protein>
    <submittedName>
        <fullName evidence="1">Aldose epimerase</fullName>
    </submittedName>
</protein>
<dbReference type="InterPro" id="IPR008183">
    <property type="entry name" value="Aldose_1/G6P_1-epimerase"/>
</dbReference>
<comment type="caution">
    <text evidence="1">The sequence shown here is derived from an EMBL/GenBank/DDBJ whole genome shotgun (WGS) entry which is preliminary data.</text>
</comment>
<gene>
    <name evidence="1" type="ORF">QTP81_01180</name>
</gene>
<dbReference type="RefSeq" id="WP_289363129.1">
    <property type="nucleotide sequence ID" value="NZ_JAUCBP010000001.1"/>
</dbReference>
<dbReference type="EMBL" id="JAUCBP010000001">
    <property type="protein sequence ID" value="MDM7859216.1"/>
    <property type="molecule type" value="Genomic_DNA"/>
</dbReference>